<name>A0AAF0QF52_SOLVR</name>
<dbReference type="InterPro" id="IPR044730">
    <property type="entry name" value="RNase_H-like_dom_plant"/>
</dbReference>
<evidence type="ECO:0000259" key="1">
    <source>
        <dbReference type="Pfam" id="PF13456"/>
    </source>
</evidence>
<sequence length="168" mass="19317">MKAQNKAGPGRIVRNKNGDLVMTFAYQTHFYTNNFSEAYAALIGVSWCCDKNIRNIEMELDSMIVINMIKGVTRPSWRMQNIIDDIQRKMHQKNVTISHCYRESNGVADALAKHATTLQKDKVFLHKEDLPKEAIGPLEWIRCNFRPFEDEQKNTLLGATSPHDSPFF</sequence>
<dbReference type="InterPro" id="IPR002156">
    <property type="entry name" value="RNaseH_domain"/>
</dbReference>
<accession>A0AAF0QF52</accession>
<evidence type="ECO:0000313" key="3">
    <source>
        <dbReference type="Proteomes" id="UP001234989"/>
    </source>
</evidence>
<dbReference type="InterPro" id="IPR012337">
    <property type="entry name" value="RNaseH-like_sf"/>
</dbReference>
<gene>
    <name evidence="2" type="ORF">MTR67_014778</name>
</gene>
<dbReference type="InterPro" id="IPR036397">
    <property type="entry name" value="RNaseH_sf"/>
</dbReference>
<dbReference type="Gene3D" id="3.30.420.10">
    <property type="entry name" value="Ribonuclease H-like superfamily/Ribonuclease H"/>
    <property type="match status" value="1"/>
</dbReference>
<dbReference type="CDD" id="cd06222">
    <property type="entry name" value="RNase_H_like"/>
    <property type="match status" value="1"/>
</dbReference>
<proteinExistence type="predicted"/>
<keyword evidence="3" id="KW-1185">Reference proteome</keyword>
<reference evidence="2" key="1">
    <citation type="submission" date="2023-08" db="EMBL/GenBank/DDBJ databases">
        <title>A de novo genome assembly of Solanum verrucosum Schlechtendal, a Mexican diploid species geographically isolated from the other diploid A-genome species in potato relatives.</title>
        <authorList>
            <person name="Hosaka K."/>
        </authorList>
    </citation>
    <scope>NUCLEOTIDE SEQUENCE</scope>
    <source>
        <tissue evidence="2">Young leaves</tissue>
    </source>
</reference>
<evidence type="ECO:0000313" key="2">
    <source>
        <dbReference type="EMBL" id="WMV21393.1"/>
    </source>
</evidence>
<dbReference type="PANTHER" id="PTHR47723:SF7">
    <property type="entry name" value="RNASE H FAMILY PROTEIN"/>
    <property type="match status" value="1"/>
</dbReference>
<dbReference type="PANTHER" id="PTHR47723">
    <property type="entry name" value="OS05G0353850 PROTEIN"/>
    <property type="match status" value="1"/>
</dbReference>
<dbReference type="InterPro" id="IPR053151">
    <property type="entry name" value="RNase_H-like"/>
</dbReference>
<dbReference type="Pfam" id="PF13456">
    <property type="entry name" value="RVT_3"/>
    <property type="match status" value="1"/>
</dbReference>
<protein>
    <recommendedName>
        <fullName evidence="1">RNase H type-1 domain-containing protein</fullName>
    </recommendedName>
</protein>
<dbReference type="GO" id="GO:0004523">
    <property type="term" value="F:RNA-DNA hybrid ribonuclease activity"/>
    <property type="evidence" value="ECO:0007669"/>
    <property type="project" value="InterPro"/>
</dbReference>
<dbReference type="EMBL" id="CP133614">
    <property type="protein sequence ID" value="WMV21393.1"/>
    <property type="molecule type" value="Genomic_DNA"/>
</dbReference>
<organism evidence="2 3">
    <name type="scientific">Solanum verrucosum</name>
    <dbReference type="NCBI Taxonomy" id="315347"/>
    <lineage>
        <taxon>Eukaryota</taxon>
        <taxon>Viridiplantae</taxon>
        <taxon>Streptophyta</taxon>
        <taxon>Embryophyta</taxon>
        <taxon>Tracheophyta</taxon>
        <taxon>Spermatophyta</taxon>
        <taxon>Magnoliopsida</taxon>
        <taxon>eudicotyledons</taxon>
        <taxon>Gunneridae</taxon>
        <taxon>Pentapetalae</taxon>
        <taxon>asterids</taxon>
        <taxon>lamiids</taxon>
        <taxon>Solanales</taxon>
        <taxon>Solanaceae</taxon>
        <taxon>Solanoideae</taxon>
        <taxon>Solaneae</taxon>
        <taxon>Solanum</taxon>
    </lineage>
</organism>
<dbReference type="Proteomes" id="UP001234989">
    <property type="component" value="Chromosome 3"/>
</dbReference>
<dbReference type="GO" id="GO:0003676">
    <property type="term" value="F:nucleic acid binding"/>
    <property type="evidence" value="ECO:0007669"/>
    <property type="project" value="InterPro"/>
</dbReference>
<feature type="domain" description="RNase H type-1" evidence="1">
    <location>
        <begin position="4"/>
        <end position="115"/>
    </location>
</feature>
<dbReference type="AlphaFoldDB" id="A0AAF0QF52"/>
<dbReference type="SUPFAM" id="SSF53098">
    <property type="entry name" value="Ribonuclease H-like"/>
    <property type="match status" value="1"/>
</dbReference>